<reference evidence="2 3" key="1">
    <citation type="submission" date="2011-02" db="EMBL/GenBank/DDBJ databases">
        <title>The Genome Sequence of Sphaeroforma arctica JP610.</title>
        <authorList>
            <consortium name="The Broad Institute Genome Sequencing Platform"/>
            <person name="Russ C."/>
            <person name="Cuomo C."/>
            <person name="Young S.K."/>
            <person name="Zeng Q."/>
            <person name="Gargeya S."/>
            <person name="Alvarado L."/>
            <person name="Berlin A."/>
            <person name="Chapman S.B."/>
            <person name="Chen Z."/>
            <person name="Freedman E."/>
            <person name="Gellesch M."/>
            <person name="Goldberg J."/>
            <person name="Griggs A."/>
            <person name="Gujja S."/>
            <person name="Heilman E."/>
            <person name="Heiman D."/>
            <person name="Howarth C."/>
            <person name="Mehta T."/>
            <person name="Neiman D."/>
            <person name="Pearson M."/>
            <person name="Roberts A."/>
            <person name="Saif S."/>
            <person name="Shea T."/>
            <person name="Shenoy N."/>
            <person name="Sisk P."/>
            <person name="Stolte C."/>
            <person name="Sykes S."/>
            <person name="White J."/>
            <person name="Yandava C."/>
            <person name="Burger G."/>
            <person name="Gray M.W."/>
            <person name="Holland P.W.H."/>
            <person name="King N."/>
            <person name="Lang F.B.F."/>
            <person name="Roger A.J."/>
            <person name="Ruiz-Trillo I."/>
            <person name="Haas B."/>
            <person name="Nusbaum C."/>
            <person name="Birren B."/>
        </authorList>
    </citation>
    <scope>NUCLEOTIDE SEQUENCE [LARGE SCALE GENOMIC DNA]</scope>
    <source>
        <strain evidence="2 3">JP610</strain>
    </source>
</reference>
<organism evidence="2 3">
    <name type="scientific">Sphaeroforma arctica JP610</name>
    <dbReference type="NCBI Taxonomy" id="667725"/>
    <lineage>
        <taxon>Eukaryota</taxon>
        <taxon>Ichthyosporea</taxon>
        <taxon>Ichthyophonida</taxon>
        <taxon>Sphaeroforma</taxon>
    </lineage>
</organism>
<dbReference type="Proteomes" id="UP000054560">
    <property type="component" value="Unassembled WGS sequence"/>
</dbReference>
<name>A0A0L0G0Q4_9EUKA</name>
<evidence type="ECO:0000256" key="1">
    <source>
        <dbReference type="SAM" id="MobiDB-lite"/>
    </source>
</evidence>
<dbReference type="EMBL" id="KQ241997">
    <property type="protein sequence ID" value="KNC81788.1"/>
    <property type="molecule type" value="Genomic_DNA"/>
</dbReference>
<accession>A0A0L0G0Q4</accession>
<dbReference type="GeneID" id="25906414"/>
<proteinExistence type="predicted"/>
<dbReference type="AlphaFoldDB" id="A0A0L0G0Q4"/>
<feature type="compositionally biased region" description="Low complexity" evidence="1">
    <location>
        <begin position="245"/>
        <end position="262"/>
    </location>
</feature>
<sequence length="380" mass="40800">MSGDLTVVESMSGDLTVVESMSGDLTVVESMSGDLTVVECNQNAGGWRGNHGNHTEWVEPEYTQEEIDAWEAQQKKAQEDFAAQKIAEFKALKAAKATAAATTQHRLNELTKDRIANLLSQQKTLMAEIATMDKTAKKEAMKKLMGFVDEMKKLRQQMEIRKSAAIAQKPTPAPLPPVASAYAALNQPLPGSRKQSTYRSAAVLASDELKRLQLDNELNAIAQGNSETPTDTPHAAPVDPPAQPPRTYTPTNTPQTAQQTPMQAAAQAHVKPMARTVSANPLVTSNSIYISGVSSAEDIEQLRQMLLKFGPLAQESAMTVRGKGIVASYAMKESCAKVLAAGIVLNGKKLPMVLWVTPTANPTPAPAASVSAIENDDQIV</sequence>
<dbReference type="RefSeq" id="XP_014155690.1">
    <property type="nucleotide sequence ID" value="XM_014300215.1"/>
</dbReference>
<evidence type="ECO:0000313" key="2">
    <source>
        <dbReference type="EMBL" id="KNC81788.1"/>
    </source>
</evidence>
<keyword evidence="3" id="KW-1185">Reference proteome</keyword>
<protein>
    <recommendedName>
        <fullName evidence="4">RRM domain-containing protein</fullName>
    </recommendedName>
</protein>
<dbReference type="OrthoDB" id="2020852at2759"/>
<gene>
    <name evidence="2" type="ORF">SARC_05910</name>
</gene>
<feature type="region of interest" description="Disordered" evidence="1">
    <location>
        <begin position="223"/>
        <end position="262"/>
    </location>
</feature>
<dbReference type="CDD" id="cd00590">
    <property type="entry name" value="RRM_SF"/>
    <property type="match status" value="1"/>
</dbReference>
<evidence type="ECO:0000313" key="3">
    <source>
        <dbReference type="Proteomes" id="UP000054560"/>
    </source>
</evidence>
<evidence type="ECO:0008006" key="4">
    <source>
        <dbReference type="Google" id="ProtNLM"/>
    </source>
</evidence>